<protein>
    <recommendedName>
        <fullName evidence="3">Enoyl reductase (ER) domain-containing protein</fullName>
    </recommendedName>
</protein>
<dbReference type="InterPro" id="IPR000073">
    <property type="entry name" value="AB_hydrolase_1"/>
</dbReference>
<evidence type="ECO:0000256" key="2">
    <source>
        <dbReference type="ARBA" id="ARBA00023002"/>
    </source>
</evidence>
<dbReference type="AlphaFoldDB" id="A0A553HPU5"/>
<organism evidence="4 5">
    <name type="scientific">Xylaria flabelliformis</name>
    <dbReference type="NCBI Taxonomy" id="2512241"/>
    <lineage>
        <taxon>Eukaryota</taxon>
        <taxon>Fungi</taxon>
        <taxon>Dikarya</taxon>
        <taxon>Ascomycota</taxon>
        <taxon>Pezizomycotina</taxon>
        <taxon>Sordariomycetes</taxon>
        <taxon>Xylariomycetidae</taxon>
        <taxon>Xylariales</taxon>
        <taxon>Xylariaceae</taxon>
        <taxon>Xylaria</taxon>
    </lineage>
</organism>
<dbReference type="InterPro" id="IPR029058">
    <property type="entry name" value="AB_hydrolase_fold"/>
</dbReference>
<evidence type="ECO:0000259" key="3">
    <source>
        <dbReference type="SMART" id="SM00829"/>
    </source>
</evidence>
<dbReference type="GO" id="GO:0016651">
    <property type="term" value="F:oxidoreductase activity, acting on NAD(P)H"/>
    <property type="evidence" value="ECO:0007669"/>
    <property type="project" value="InterPro"/>
</dbReference>
<evidence type="ECO:0000256" key="1">
    <source>
        <dbReference type="ARBA" id="ARBA00008072"/>
    </source>
</evidence>
<comment type="caution">
    <text evidence="4">The sequence shown here is derived from an EMBL/GenBank/DDBJ whole genome shotgun (WGS) entry which is preliminary data.</text>
</comment>
<gene>
    <name evidence="4" type="ORF">FHL15_009074</name>
</gene>
<dbReference type="SMART" id="SM00829">
    <property type="entry name" value="PKS_ER"/>
    <property type="match status" value="1"/>
</dbReference>
<evidence type="ECO:0000313" key="5">
    <source>
        <dbReference type="Proteomes" id="UP000319160"/>
    </source>
</evidence>
<dbReference type="InterPro" id="IPR020843">
    <property type="entry name" value="ER"/>
</dbReference>
<feature type="domain" description="Enoyl reductase (ER)" evidence="3">
    <location>
        <begin position="7"/>
        <end position="341"/>
    </location>
</feature>
<dbReference type="Gene3D" id="1.10.10.800">
    <property type="match status" value="1"/>
</dbReference>
<name>A0A553HPU5_9PEZI</name>
<dbReference type="Pfam" id="PF00107">
    <property type="entry name" value="ADH_zinc_N"/>
    <property type="match status" value="1"/>
</dbReference>
<dbReference type="ESTHER" id="9pezi-a0a553hpu5">
    <property type="family name" value="Thiohydrolase"/>
</dbReference>
<accession>A0A553HPU5</accession>
<sequence length="651" mass="70895">MQALVGGESGGYHLVEDANIPVPRPGSMLVRVHAVGLNPRDAKIVDFSKAPGSLGGCDFAGVVEKVGEGVTRFKQGDRVLAVTFGSDASEKTKGAFAEFALAEEDISCHIPEAFSFTQACSIGLSMATAGLALFHAPGLELLMRGGTGEAVLVSGGATATGTMATQLLKMAGYTPIVTCSPASNALCESYGAVACFDYHSPACGADIRVYTDNSLRYVLDCVTDATTMKSCYEAIGSSGGSYIALETIATTVKYTRRDIRADWFLADAILGDGVHMTGTYGRPPSPEHRQFGKHLFALTEIWLREGRIRHHPLEIQSGGLANIPAIVDDLKLGKVHGKKLLQRRRDAPVLTNSRKNKMTVSALPRQDVEFVTLDGLTLRGWLFPAKQRGPAMIMSPGFNMPKDAILPDIAKWFQEHGITCLLYDPRGIGASDGEPRNDIDARQQAEHLHDAVTWFKENPLVDDTKIALWGLCFGGNVTLAAAAFDKRVSAAISVAPLIDSTGNPARRQPILELAMHDRASRLEGEEPMYLPYVNEDGSIPNGLQLAAEMMPALQRLGIPVENRISVQTYYKSLSWNILNVVKYISPTPAMMVTPEFDVSCPTKEQLECFEHMNEPKELDILKGKGHLDWVFGDVESILNRQLDFLKRRMNF</sequence>
<reference evidence="5" key="1">
    <citation type="submission" date="2019-06" db="EMBL/GenBank/DDBJ databases">
        <title>Draft genome sequence of the griseofulvin-producing fungus Xylaria cubensis strain G536.</title>
        <authorList>
            <person name="Mead M.E."/>
            <person name="Raja H.A."/>
            <person name="Steenwyk J.L."/>
            <person name="Knowles S.L."/>
            <person name="Oberlies N.H."/>
            <person name="Rokas A."/>
        </authorList>
    </citation>
    <scope>NUCLEOTIDE SEQUENCE [LARGE SCALE GENOMIC DNA]</scope>
    <source>
        <strain evidence="5">G536</strain>
    </source>
</reference>
<dbReference type="CDD" id="cd08249">
    <property type="entry name" value="enoyl_reductase_like"/>
    <property type="match status" value="1"/>
</dbReference>
<dbReference type="InterPro" id="IPR036291">
    <property type="entry name" value="NAD(P)-bd_dom_sf"/>
</dbReference>
<evidence type="ECO:0000313" key="4">
    <source>
        <dbReference type="EMBL" id="TRX89973.1"/>
    </source>
</evidence>
<dbReference type="InterPro" id="IPR013154">
    <property type="entry name" value="ADH-like_N"/>
</dbReference>
<dbReference type="SUPFAM" id="SSF50129">
    <property type="entry name" value="GroES-like"/>
    <property type="match status" value="1"/>
</dbReference>
<dbReference type="InterPro" id="IPR047122">
    <property type="entry name" value="Trans-enoyl_RdTase-like"/>
</dbReference>
<dbReference type="SUPFAM" id="SSF53474">
    <property type="entry name" value="alpha/beta-Hydrolases"/>
    <property type="match status" value="1"/>
</dbReference>
<dbReference type="SUPFAM" id="SSF51735">
    <property type="entry name" value="NAD(P)-binding Rossmann-fold domains"/>
    <property type="match status" value="1"/>
</dbReference>
<dbReference type="STRING" id="2512241.A0A553HPU5"/>
<dbReference type="InterPro" id="IPR013149">
    <property type="entry name" value="ADH-like_C"/>
</dbReference>
<dbReference type="OrthoDB" id="2498029at2759"/>
<dbReference type="Gene3D" id="3.40.50.720">
    <property type="entry name" value="NAD(P)-binding Rossmann-like Domain"/>
    <property type="match status" value="1"/>
</dbReference>
<dbReference type="Pfam" id="PF00561">
    <property type="entry name" value="Abhydrolase_1"/>
    <property type="match status" value="1"/>
</dbReference>
<dbReference type="EMBL" id="VFLP01000060">
    <property type="protein sequence ID" value="TRX89973.1"/>
    <property type="molecule type" value="Genomic_DNA"/>
</dbReference>
<comment type="similarity">
    <text evidence="1">Belongs to the zinc-containing alcohol dehydrogenase family.</text>
</comment>
<dbReference type="PANTHER" id="PTHR45348:SF2">
    <property type="entry name" value="ZINC-TYPE ALCOHOL DEHYDROGENASE-LIKE PROTEIN C2E1P3.01"/>
    <property type="match status" value="1"/>
</dbReference>
<dbReference type="Gene3D" id="3.90.180.10">
    <property type="entry name" value="Medium-chain alcohol dehydrogenases, catalytic domain"/>
    <property type="match status" value="1"/>
</dbReference>
<proteinExistence type="inferred from homology"/>
<dbReference type="Pfam" id="PF08240">
    <property type="entry name" value="ADH_N"/>
    <property type="match status" value="1"/>
</dbReference>
<dbReference type="InterPro" id="IPR011032">
    <property type="entry name" value="GroES-like_sf"/>
</dbReference>
<keyword evidence="2" id="KW-0560">Oxidoreductase</keyword>
<dbReference type="PANTHER" id="PTHR45348">
    <property type="entry name" value="HYPOTHETICAL OXIDOREDUCTASE (EUROFUNG)"/>
    <property type="match status" value="1"/>
</dbReference>
<dbReference type="Proteomes" id="UP000319160">
    <property type="component" value="Unassembled WGS sequence"/>
</dbReference>
<dbReference type="Gene3D" id="3.40.50.1820">
    <property type="entry name" value="alpha/beta hydrolase"/>
    <property type="match status" value="1"/>
</dbReference>
<keyword evidence="5" id="KW-1185">Reference proteome</keyword>